<dbReference type="OrthoDB" id="2958217at2759"/>
<evidence type="ECO:0000313" key="2">
    <source>
        <dbReference type="EMBL" id="KAF2790490.1"/>
    </source>
</evidence>
<name>A0A6A6X1W5_9PLEO</name>
<dbReference type="EMBL" id="MU002071">
    <property type="protein sequence ID" value="KAF2790490.1"/>
    <property type="molecule type" value="Genomic_DNA"/>
</dbReference>
<dbReference type="InterPro" id="IPR001736">
    <property type="entry name" value="PLipase_D/transphosphatidylase"/>
</dbReference>
<dbReference type="AlphaFoldDB" id="A0A6A6X1W5"/>
<dbReference type="CDD" id="cd00138">
    <property type="entry name" value="PLDc_SF"/>
    <property type="match status" value="1"/>
</dbReference>
<organism evidence="2 3">
    <name type="scientific">Melanomma pulvis-pyrius CBS 109.77</name>
    <dbReference type="NCBI Taxonomy" id="1314802"/>
    <lineage>
        <taxon>Eukaryota</taxon>
        <taxon>Fungi</taxon>
        <taxon>Dikarya</taxon>
        <taxon>Ascomycota</taxon>
        <taxon>Pezizomycotina</taxon>
        <taxon>Dothideomycetes</taxon>
        <taxon>Pleosporomycetidae</taxon>
        <taxon>Pleosporales</taxon>
        <taxon>Melanommataceae</taxon>
        <taxon>Melanomma</taxon>
    </lineage>
</organism>
<dbReference type="PANTHER" id="PTHR21248:SF11">
    <property type="entry name" value="PLD PHOSPHODIESTERASE DOMAIN-CONTAINING PROTEIN"/>
    <property type="match status" value="1"/>
</dbReference>
<gene>
    <name evidence="2" type="ORF">K505DRAFT_419808</name>
</gene>
<dbReference type="Gene3D" id="3.30.870.10">
    <property type="entry name" value="Endonuclease Chain A"/>
    <property type="match status" value="2"/>
</dbReference>
<feature type="domain" description="PLD phosphodiesterase" evidence="1">
    <location>
        <begin position="169"/>
        <end position="196"/>
    </location>
</feature>
<dbReference type="SUPFAM" id="SSF56024">
    <property type="entry name" value="Phospholipase D/nuclease"/>
    <property type="match status" value="2"/>
</dbReference>
<dbReference type="PROSITE" id="PS50035">
    <property type="entry name" value="PLD"/>
    <property type="match status" value="2"/>
</dbReference>
<evidence type="ECO:0000259" key="1">
    <source>
        <dbReference type="PROSITE" id="PS50035"/>
    </source>
</evidence>
<keyword evidence="3" id="KW-1185">Reference proteome</keyword>
<protein>
    <submittedName>
        <fullName evidence="2">Phospholipase D/nuclease</fullName>
    </submittedName>
</protein>
<reference evidence="2" key="1">
    <citation type="journal article" date="2020" name="Stud. Mycol.">
        <title>101 Dothideomycetes genomes: a test case for predicting lifestyles and emergence of pathogens.</title>
        <authorList>
            <person name="Haridas S."/>
            <person name="Albert R."/>
            <person name="Binder M."/>
            <person name="Bloem J."/>
            <person name="Labutti K."/>
            <person name="Salamov A."/>
            <person name="Andreopoulos B."/>
            <person name="Baker S."/>
            <person name="Barry K."/>
            <person name="Bills G."/>
            <person name="Bluhm B."/>
            <person name="Cannon C."/>
            <person name="Castanera R."/>
            <person name="Culley D."/>
            <person name="Daum C."/>
            <person name="Ezra D."/>
            <person name="Gonzalez J."/>
            <person name="Henrissat B."/>
            <person name="Kuo A."/>
            <person name="Liang C."/>
            <person name="Lipzen A."/>
            <person name="Lutzoni F."/>
            <person name="Magnuson J."/>
            <person name="Mondo S."/>
            <person name="Nolan M."/>
            <person name="Ohm R."/>
            <person name="Pangilinan J."/>
            <person name="Park H.-J."/>
            <person name="Ramirez L."/>
            <person name="Alfaro M."/>
            <person name="Sun H."/>
            <person name="Tritt A."/>
            <person name="Yoshinaga Y."/>
            <person name="Zwiers L.-H."/>
            <person name="Turgeon B."/>
            <person name="Goodwin S."/>
            <person name="Spatafora J."/>
            <person name="Crous P."/>
            <person name="Grigoriev I."/>
        </authorList>
    </citation>
    <scope>NUCLEOTIDE SEQUENCE</scope>
    <source>
        <strain evidence="2">CBS 109.77</strain>
    </source>
</reference>
<dbReference type="Pfam" id="PF13091">
    <property type="entry name" value="PLDc_2"/>
    <property type="match status" value="1"/>
</dbReference>
<feature type="domain" description="PLD phosphodiesterase" evidence="1">
    <location>
        <begin position="430"/>
        <end position="452"/>
    </location>
</feature>
<dbReference type="GO" id="GO:0030572">
    <property type="term" value="F:phosphatidyltransferase activity"/>
    <property type="evidence" value="ECO:0007669"/>
    <property type="project" value="UniProtKB-ARBA"/>
</dbReference>
<sequence>MTSRTSAPGRRPSCVNTQFISALQSSSQTNAQDDPNYYNHDPRSLISTSTVHSFTTGTGSAIYNSLSKLLESTTQELILVTCFWARSSTLETLNDVLRKLSDKAVRRGTEKIKIRLCFSSLSLFQKLFHSQSVEGQTYSSSVWAEKLGLPSPTELGGLDIQIKSVFILPFSVMHPKFMVIDRQTVILPSCNISWEEWFEGCITFSGPVTDKFLQFYTQFWYRGKLPLLESTIFGHAPAENAHLQDQRSEITDLGHGHIITHFPPLAKTSGISDIPTVFLPSPHRRNPRFRPFTSGDKVIAPSTPLNTFILTLSGKAERSIRIQTPNITSPPVLSALLKALARGIDVRILTSEKLMVLEQLVTAGTTTSRCVNKLIKRYKNLLDLRTNRPTTDEEAAIATPLPGRLQISYFAPMNGPKFRGQEEGEPQQSHLKMMVVDDDVLLLGSGNLDRASWFTSQELGVAFFDQNLVTRVLVGIDQVMKGRTKVVYDSGEESR</sequence>
<dbReference type="InterPro" id="IPR025202">
    <property type="entry name" value="PLD-like_dom"/>
</dbReference>
<dbReference type="PANTHER" id="PTHR21248">
    <property type="entry name" value="CARDIOLIPIN SYNTHASE"/>
    <property type="match status" value="1"/>
</dbReference>
<proteinExistence type="predicted"/>
<evidence type="ECO:0000313" key="3">
    <source>
        <dbReference type="Proteomes" id="UP000799757"/>
    </source>
</evidence>
<dbReference type="Proteomes" id="UP000799757">
    <property type="component" value="Unassembled WGS sequence"/>
</dbReference>
<dbReference type="SMART" id="SM00155">
    <property type="entry name" value="PLDc"/>
    <property type="match status" value="2"/>
</dbReference>
<dbReference type="GO" id="GO:0032049">
    <property type="term" value="P:cardiolipin biosynthetic process"/>
    <property type="evidence" value="ECO:0007669"/>
    <property type="project" value="UniProtKB-ARBA"/>
</dbReference>
<accession>A0A6A6X1W5</accession>